<dbReference type="EMBL" id="LR031874">
    <property type="protein sequence ID" value="VDD21611.1"/>
    <property type="molecule type" value="Genomic_DNA"/>
</dbReference>
<reference evidence="6" key="1">
    <citation type="submission" date="2018-11" db="EMBL/GenBank/DDBJ databases">
        <authorList>
            <consortium name="Genoscope - CEA"/>
            <person name="William W."/>
        </authorList>
    </citation>
    <scope>NUCLEOTIDE SEQUENCE</scope>
</reference>
<gene>
    <name evidence="6" type="ORF">BOLC2T07875H</name>
</gene>
<organism evidence="6">
    <name type="scientific">Brassica oleracea</name>
    <name type="common">Wild cabbage</name>
    <dbReference type="NCBI Taxonomy" id="3712"/>
    <lineage>
        <taxon>Eukaryota</taxon>
        <taxon>Viridiplantae</taxon>
        <taxon>Streptophyta</taxon>
        <taxon>Embryophyta</taxon>
        <taxon>Tracheophyta</taxon>
        <taxon>Spermatophyta</taxon>
        <taxon>Magnoliopsida</taxon>
        <taxon>eudicotyledons</taxon>
        <taxon>Gunneridae</taxon>
        <taxon>Pentapetalae</taxon>
        <taxon>rosids</taxon>
        <taxon>malvids</taxon>
        <taxon>Brassicales</taxon>
        <taxon>Brassicaceae</taxon>
        <taxon>Brassiceae</taxon>
        <taxon>Brassica</taxon>
    </lineage>
</organism>
<evidence type="ECO:0000256" key="3">
    <source>
        <dbReference type="ARBA" id="ARBA00022833"/>
    </source>
</evidence>
<feature type="domain" description="SWIM-type" evidence="5">
    <location>
        <begin position="3"/>
        <end position="35"/>
    </location>
</feature>
<evidence type="ECO:0000259" key="5">
    <source>
        <dbReference type="PROSITE" id="PS50966"/>
    </source>
</evidence>
<name>A0A3P6DE83_BRAOL</name>
<dbReference type="AlphaFoldDB" id="A0A3P6DE83"/>
<sequence>MYYRVDLDNRTCSCKEFDALVIPCAHAVSASVYGKEPVENKVDVLYSNAYWASAYSGSIKPVEQAKIAVTGAFKRRRACSRCGGTDHNKVTCKMPI</sequence>
<evidence type="ECO:0000256" key="2">
    <source>
        <dbReference type="ARBA" id="ARBA00022771"/>
    </source>
</evidence>
<dbReference type="GO" id="GO:0008270">
    <property type="term" value="F:zinc ion binding"/>
    <property type="evidence" value="ECO:0007669"/>
    <property type="project" value="UniProtKB-KW"/>
</dbReference>
<dbReference type="SMART" id="SM00575">
    <property type="entry name" value="ZnF_PMZ"/>
    <property type="match status" value="1"/>
</dbReference>
<keyword evidence="2 4" id="KW-0863">Zinc-finger</keyword>
<protein>
    <recommendedName>
        <fullName evidence="5">SWIM-type domain-containing protein</fullName>
    </recommendedName>
</protein>
<evidence type="ECO:0000256" key="1">
    <source>
        <dbReference type="ARBA" id="ARBA00022723"/>
    </source>
</evidence>
<dbReference type="PROSITE" id="PS50966">
    <property type="entry name" value="ZF_SWIM"/>
    <property type="match status" value="1"/>
</dbReference>
<evidence type="ECO:0000313" key="6">
    <source>
        <dbReference type="EMBL" id="VDD21611.1"/>
    </source>
</evidence>
<dbReference type="Pfam" id="PF04434">
    <property type="entry name" value="SWIM"/>
    <property type="match status" value="1"/>
</dbReference>
<keyword evidence="1" id="KW-0479">Metal-binding</keyword>
<proteinExistence type="predicted"/>
<dbReference type="InterPro" id="IPR006564">
    <property type="entry name" value="Znf_PMZ"/>
</dbReference>
<dbReference type="InterPro" id="IPR007527">
    <property type="entry name" value="Znf_SWIM"/>
</dbReference>
<evidence type="ECO:0000256" key="4">
    <source>
        <dbReference type="PROSITE-ProRule" id="PRU00325"/>
    </source>
</evidence>
<keyword evidence="3" id="KW-0862">Zinc</keyword>
<accession>A0A3P6DE83</accession>